<accession>X1P935</accession>
<evidence type="ECO:0000256" key="3">
    <source>
        <dbReference type="ARBA" id="ARBA00022741"/>
    </source>
</evidence>
<comment type="caution">
    <text evidence="6">The sequence shown here is derived from an EMBL/GenBank/DDBJ whole genome shotgun (WGS) entry which is preliminary data.</text>
</comment>
<evidence type="ECO:0000259" key="4">
    <source>
        <dbReference type="Pfam" id="PF00549"/>
    </source>
</evidence>
<dbReference type="FunFam" id="3.40.50.261:FF:000006">
    <property type="entry name" value="Succinate--CoA ligase [ADP-forming] subunit alpha"/>
    <property type="match status" value="1"/>
</dbReference>
<dbReference type="PRINTS" id="PR01798">
    <property type="entry name" value="SCOASYNTHASE"/>
</dbReference>
<dbReference type="InterPro" id="IPR017440">
    <property type="entry name" value="Cit_synth/succinyl-CoA_lig_AS"/>
</dbReference>
<dbReference type="Gene3D" id="3.40.50.261">
    <property type="entry name" value="Succinyl-CoA synthetase domains"/>
    <property type="match status" value="1"/>
</dbReference>
<dbReference type="GO" id="GO:0009361">
    <property type="term" value="C:succinate-CoA ligase complex (ADP-forming)"/>
    <property type="evidence" value="ECO:0007669"/>
    <property type="project" value="TreeGrafter"/>
</dbReference>
<dbReference type="InterPro" id="IPR016102">
    <property type="entry name" value="Succinyl-CoA_synth-like"/>
</dbReference>
<evidence type="ECO:0000259" key="5">
    <source>
        <dbReference type="Pfam" id="PF02629"/>
    </source>
</evidence>
<protein>
    <recommendedName>
        <fullName evidence="7">ATP-citrate lyase/succinyl-CoA ligase domain-containing protein</fullName>
    </recommendedName>
</protein>
<dbReference type="Gene3D" id="3.40.50.720">
    <property type="entry name" value="NAD(P)-binding Rossmann-like Domain"/>
    <property type="match status" value="1"/>
</dbReference>
<dbReference type="GO" id="GO:0006099">
    <property type="term" value="P:tricarboxylic acid cycle"/>
    <property type="evidence" value="ECO:0007669"/>
    <property type="project" value="UniProtKB-KW"/>
</dbReference>
<name>X1P935_9ZZZZ</name>
<feature type="domain" description="CoA-binding" evidence="5">
    <location>
        <begin position="3"/>
        <end position="48"/>
    </location>
</feature>
<dbReference type="PROSITE" id="PS00399">
    <property type="entry name" value="SUCCINYL_COA_LIG_2"/>
    <property type="match status" value="1"/>
</dbReference>
<evidence type="ECO:0000256" key="1">
    <source>
        <dbReference type="ARBA" id="ARBA00022532"/>
    </source>
</evidence>
<dbReference type="GO" id="GO:0004775">
    <property type="term" value="F:succinate-CoA ligase (ADP-forming) activity"/>
    <property type="evidence" value="ECO:0007669"/>
    <property type="project" value="TreeGrafter"/>
</dbReference>
<keyword evidence="1" id="KW-0816">Tricarboxylic acid cycle</keyword>
<evidence type="ECO:0000313" key="6">
    <source>
        <dbReference type="EMBL" id="GAI52832.1"/>
    </source>
</evidence>
<dbReference type="InterPro" id="IPR003781">
    <property type="entry name" value="CoA-bd"/>
</dbReference>
<dbReference type="AlphaFoldDB" id="X1P935"/>
<dbReference type="GO" id="GO:0004776">
    <property type="term" value="F:succinate-CoA ligase (GDP-forming) activity"/>
    <property type="evidence" value="ECO:0007669"/>
    <property type="project" value="TreeGrafter"/>
</dbReference>
<feature type="non-terminal residue" evidence="6">
    <location>
        <position position="1"/>
    </location>
</feature>
<keyword evidence="2" id="KW-0436">Ligase</keyword>
<feature type="non-terminal residue" evidence="6">
    <location>
        <position position="229"/>
    </location>
</feature>
<dbReference type="InterPro" id="IPR005811">
    <property type="entry name" value="SUCC_ACL_C"/>
</dbReference>
<feature type="domain" description="ATP-citrate synthase/succinyl-CoA ligase C-terminal" evidence="4">
    <location>
        <begin position="100"/>
        <end position="220"/>
    </location>
</feature>
<dbReference type="SUPFAM" id="SSF51735">
    <property type="entry name" value="NAD(P)-binding Rossmann-fold domains"/>
    <property type="match status" value="1"/>
</dbReference>
<evidence type="ECO:0000256" key="2">
    <source>
        <dbReference type="ARBA" id="ARBA00022598"/>
    </source>
</evidence>
<proteinExistence type="predicted"/>
<reference evidence="6" key="1">
    <citation type="journal article" date="2014" name="Front. Microbiol.">
        <title>High frequency of phylogenetically diverse reductive dehalogenase-homologous genes in deep subseafloor sedimentary metagenomes.</title>
        <authorList>
            <person name="Kawai M."/>
            <person name="Futagami T."/>
            <person name="Toyoda A."/>
            <person name="Takaki Y."/>
            <person name="Nishi S."/>
            <person name="Hori S."/>
            <person name="Arai W."/>
            <person name="Tsubouchi T."/>
            <person name="Morono Y."/>
            <person name="Uchiyama I."/>
            <person name="Ito T."/>
            <person name="Fujiyama A."/>
            <person name="Inagaki F."/>
            <person name="Takami H."/>
        </authorList>
    </citation>
    <scope>NUCLEOTIDE SEQUENCE</scope>
    <source>
        <strain evidence="6">Expedition CK06-06</strain>
    </source>
</reference>
<dbReference type="EMBL" id="BARV01036329">
    <property type="protein sequence ID" value="GAI52832.1"/>
    <property type="molecule type" value="Genomic_DNA"/>
</dbReference>
<sequence>LFYDTVAEAVAEQGAEASVFFVPPQSVKETAIQTIDVGIKLIVVITEHVPVHDVMEIREYATDSDVQIVGPTSPGIITVGEAKLGIMPGNMFKPGRIGLISRSGTLSYEVSVNLATAGFGQSTAVGIGADPVVFTNVPELLHLFEEDLDTDLVVLVGEVGGVQEEEAAEYIKKSITKPVVAYIAGLNAPQEKRMGHAGAIIQGDGRGTAQNKVSALQEAGVEVAQFPAE</sequence>
<dbReference type="SUPFAM" id="SSF52210">
    <property type="entry name" value="Succinyl-CoA synthetase domains"/>
    <property type="match status" value="1"/>
</dbReference>
<dbReference type="Pfam" id="PF02629">
    <property type="entry name" value="CoA_binding"/>
    <property type="match status" value="1"/>
</dbReference>
<dbReference type="Pfam" id="PF00549">
    <property type="entry name" value="Ligase_CoA"/>
    <property type="match status" value="1"/>
</dbReference>
<dbReference type="PANTHER" id="PTHR11117">
    <property type="entry name" value="SUCCINYL-COA LIGASE SUBUNIT ALPHA"/>
    <property type="match status" value="1"/>
</dbReference>
<dbReference type="PANTHER" id="PTHR11117:SF2">
    <property type="entry name" value="SUCCINATE--COA LIGASE [ADP_GDP-FORMING] SUBUNIT ALPHA, MITOCHONDRIAL"/>
    <property type="match status" value="1"/>
</dbReference>
<gene>
    <name evidence="6" type="ORF">S06H3_56479</name>
</gene>
<keyword evidence="3" id="KW-0547">Nucleotide-binding</keyword>
<dbReference type="GO" id="GO:0000166">
    <property type="term" value="F:nucleotide binding"/>
    <property type="evidence" value="ECO:0007669"/>
    <property type="project" value="UniProtKB-KW"/>
</dbReference>
<organism evidence="6">
    <name type="scientific">marine sediment metagenome</name>
    <dbReference type="NCBI Taxonomy" id="412755"/>
    <lineage>
        <taxon>unclassified sequences</taxon>
        <taxon>metagenomes</taxon>
        <taxon>ecological metagenomes</taxon>
    </lineage>
</organism>
<dbReference type="InterPro" id="IPR036291">
    <property type="entry name" value="NAD(P)-bd_dom_sf"/>
</dbReference>
<evidence type="ECO:0008006" key="7">
    <source>
        <dbReference type="Google" id="ProtNLM"/>
    </source>
</evidence>